<name>A0A091AVR9_9GAMM</name>
<dbReference type="STRING" id="1384054.N790_11310"/>
<sequence>MNTVVAAPLKHSGLGIASTVIAVLAGLALLGVFGYAGVIGMQTPGGQIAETDPRAVMIGVGLLGCVGLLLVGAILGLAGLFVGERRRAWAWAGLVLNLLPVLAAIALVAIGLALAA</sequence>
<keyword evidence="1" id="KW-0812">Transmembrane</keyword>
<gene>
    <name evidence="2" type="ORF">N790_11310</name>
</gene>
<keyword evidence="1" id="KW-1133">Transmembrane helix</keyword>
<dbReference type="RefSeq" id="WP_052385952.1">
    <property type="nucleotide sequence ID" value="NZ_AVCH01000197.1"/>
</dbReference>
<proteinExistence type="predicted"/>
<feature type="transmembrane region" description="Helical" evidence="1">
    <location>
        <begin position="56"/>
        <end position="82"/>
    </location>
</feature>
<evidence type="ECO:0000256" key="1">
    <source>
        <dbReference type="SAM" id="Phobius"/>
    </source>
</evidence>
<protein>
    <recommendedName>
        <fullName evidence="4">Major facilitator superfamily (MFS) profile domain-containing protein</fullName>
    </recommendedName>
</protein>
<dbReference type="EMBL" id="AVCH01000197">
    <property type="protein sequence ID" value="KFN42779.1"/>
    <property type="molecule type" value="Genomic_DNA"/>
</dbReference>
<reference evidence="2 3" key="1">
    <citation type="submission" date="2013-09" db="EMBL/GenBank/DDBJ databases">
        <title>Genome sequencing of Arenimonas malthae.</title>
        <authorList>
            <person name="Chen F."/>
            <person name="Wang G."/>
        </authorList>
    </citation>
    <scope>NUCLEOTIDE SEQUENCE [LARGE SCALE GENOMIC DNA]</scope>
    <source>
        <strain evidence="2 3">CC-JY-1</strain>
    </source>
</reference>
<comment type="caution">
    <text evidence="2">The sequence shown here is derived from an EMBL/GenBank/DDBJ whole genome shotgun (WGS) entry which is preliminary data.</text>
</comment>
<dbReference type="Proteomes" id="UP000029392">
    <property type="component" value="Unassembled WGS sequence"/>
</dbReference>
<evidence type="ECO:0000313" key="3">
    <source>
        <dbReference type="Proteomes" id="UP000029392"/>
    </source>
</evidence>
<organism evidence="2 3">
    <name type="scientific">Arenimonas malthae CC-JY-1</name>
    <dbReference type="NCBI Taxonomy" id="1384054"/>
    <lineage>
        <taxon>Bacteria</taxon>
        <taxon>Pseudomonadati</taxon>
        <taxon>Pseudomonadota</taxon>
        <taxon>Gammaproteobacteria</taxon>
        <taxon>Lysobacterales</taxon>
        <taxon>Lysobacteraceae</taxon>
        <taxon>Arenimonas</taxon>
    </lineage>
</organism>
<accession>A0A091AVR9</accession>
<dbReference type="PATRIC" id="fig|1384054.3.peg.2452"/>
<evidence type="ECO:0000313" key="2">
    <source>
        <dbReference type="EMBL" id="KFN42779.1"/>
    </source>
</evidence>
<keyword evidence="1" id="KW-0472">Membrane</keyword>
<evidence type="ECO:0008006" key="4">
    <source>
        <dbReference type="Google" id="ProtNLM"/>
    </source>
</evidence>
<feature type="transmembrane region" description="Helical" evidence="1">
    <location>
        <begin position="12"/>
        <end position="36"/>
    </location>
</feature>
<feature type="transmembrane region" description="Helical" evidence="1">
    <location>
        <begin position="94"/>
        <end position="115"/>
    </location>
</feature>
<dbReference type="AlphaFoldDB" id="A0A091AVR9"/>
<keyword evidence="3" id="KW-1185">Reference proteome</keyword>